<dbReference type="PANTHER" id="PTHR37525:SF1">
    <property type="entry name" value="UPF0175 PROTEIN SSL1255"/>
    <property type="match status" value="1"/>
</dbReference>
<dbReference type="RefSeq" id="WP_317492150.1">
    <property type="nucleotide sequence ID" value="NZ_CP136051.1"/>
</dbReference>
<dbReference type="PANTHER" id="PTHR37525">
    <property type="entry name" value="UPF0175 PROTEIN SSL1255"/>
    <property type="match status" value="1"/>
</dbReference>
<comment type="similarity">
    <text evidence="1">Belongs to the UPF0175 family.</text>
</comment>
<protein>
    <submittedName>
        <fullName evidence="2">UPF0175 family protein</fullName>
    </submittedName>
</protein>
<evidence type="ECO:0000313" key="2">
    <source>
        <dbReference type="EMBL" id="WOK09535.1"/>
    </source>
</evidence>
<keyword evidence="3" id="KW-1185">Reference proteome</keyword>
<gene>
    <name evidence="2" type="ORF">RT717_12890</name>
</gene>
<dbReference type="Pfam" id="PF03683">
    <property type="entry name" value="UPF0175"/>
    <property type="match status" value="1"/>
</dbReference>
<dbReference type="InterPro" id="IPR005368">
    <property type="entry name" value="UPF0175"/>
</dbReference>
<organism evidence="2 3">
    <name type="scientific">Imperialibacter roseus</name>
    <dbReference type="NCBI Taxonomy" id="1324217"/>
    <lineage>
        <taxon>Bacteria</taxon>
        <taxon>Pseudomonadati</taxon>
        <taxon>Bacteroidota</taxon>
        <taxon>Cytophagia</taxon>
        <taxon>Cytophagales</taxon>
        <taxon>Flammeovirgaceae</taxon>
        <taxon>Imperialibacter</taxon>
    </lineage>
</organism>
<accession>A0ABZ0J020</accession>
<proteinExistence type="inferred from homology"/>
<evidence type="ECO:0000313" key="3">
    <source>
        <dbReference type="Proteomes" id="UP001302349"/>
    </source>
</evidence>
<sequence>MKTLTIELPDTVDVDDKDARMYIAARLYEKGKLTLGQAADIVGYSKETFMELLGEYGVSFFNYPSEELEDDMKNAEGHSS</sequence>
<dbReference type="InterPro" id="IPR052264">
    <property type="entry name" value="UPF0175_domain"/>
</dbReference>
<dbReference type="EMBL" id="CP136051">
    <property type="protein sequence ID" value="WOK09535.1"/>
    <property type="molecule type" value="Genomic_DNA"/>
</dbReference>
<reference evidence="2 3" key="1">
    <citation type="journal article" date="2023" name="Microbiol. Resour. Announc.">
        <title>Complete Genome Sequence of Imperialibacter roseus strain P4T.</title>
        <authorList>
            <person name="Tizabi D.R."/>
            <person name="Bachvaroff T."/>
            <person name="Hill R.T."/>
        </authorList>
    </citation>
    <scope>NUCLEOTIDE SEQUENCE [LARGE SCALE GENOMIC DNA]</scope>
    <source>
        <strain evidence="2 3">P4T</strain>
    </source>
</reference>
<evidence type="ECO:0000256" key="1">
    <source>
        <dbReference type="ARBA" id="ARBA00005651"/>
    </source>
</evidence>
<dbReference type="Proteomes" id="UP001302349">
    <property type="component" value="Chromosome"/>
</dbReference>
<name>A0ABZ0J020_9BACT</name>